<dbReference type="GO" id="GO:0016853">
    <property type="term" value="F:isomerase activity"/>
    <property type="evidence" value="ECO:0007669"/>
    <property type="project" value="UniProtKB-KW"/>
</dbReference>
<evidence type="ECO:0000313" key="5">
    <source>
        <dbReference type="EMBL" id="MEX0380927.1"/>
    </source>
</evidence>
<evidence type="ECO:0000256" key="2">
    <source>
        <dbReference type="ARBA" id="ARBA00023235"/>
    </source>
</evidence>
<evidence type="ECO:0000313" key="6">
    <source>
        <dbReference type="Proteomes" id="UP001556617"/>
    </source>
</evidence>
<dbReference type="InterPro" id="IPR004370">
    <property type="entry name" value="4-OT-like_dom"/>
</dbReference>
<proteinExistence type="inferred from homology"/>
<evidence type="ECO:0000259" key="4">
    <source>
        <dbReference type="Pfam" id="PF01361"/>
    </source>
</evidence>
<keyword evidence="2 3" id="KW-0413">Isomerase</keyword>
<evidence type="ECO:0000256" key="3">
    <source>
        <dbReference type="RuleBase" id="RU362032"/>
    </source>
</evidence>
<keyword evidence="6" id="KW-1185">Reference proteome</keyword>
<dbReference type="Pfam" id="PF01361">
    <property type="entry name" value="Tautomerase"/>
    <property type="match status" value="1"/>
</dbReference>
<dbReference type="Gene3D" id="3.30.429.10">
    <property type="entry name" value="Macrophage Migration Inhibitory Factor"/>
    <property type="match status" value="1"/>
</dbReference>
<dbReference type="InterPro" id="IPR018191">
    <property type="entry name" value="4-OT"/>
</dbReference>
<protein>
    <recommendedName>
        <fullName evidence="3">Tautomerase</fullName>
        <ecNumber evidence="3">5.3.2.-</ecNumber>
    </recommendedName>
</protein>
<dbReference type="NCBIfam" id="TIGR00013">
    <property type="entry name" value="taut"/>
    <property type="match status" value="1"/>
</dbReference>
<dbReference type="InterPro" id="IPR014347">
    <property type="entry name" value="Tautomerase/MIF_sf"/>
</dbReference>
<comment type="caution">
    <text evidence="5">The sequence shown here is derived from an EMBL/GenBank/DDBJ whole genome shotgun (WGS) entry which is preliminary data.</text>
</comment>
<dbReference type="SUPFAM" id="SSF55331">
    <property type="entry name" value="Tautomerase/MIF"/>
    <property type="match status" value="1"/>
</dbReference>
<comment type="similarity">
    <text evidence="1 3">Belongs to the 4-oxalocrotonate tautomerase family.</text>
</comment>
<organism evidence="5 6">
    <name type="scientific">Leuconostoc aquikimchii</name>
    <dbReference type="NCBI Taxonomy" id="3236804"/>
    <lineage>
        <taxon>Bacteria</taxon>
        <taxon>Bacillati</taxon>
        <taxon>Bacillota</taxon>
        <taxon>Bacilli</taxon>
        <taxon>Lactobacillales</taxon>
        <taxon>Lactobacillaceae</taxon>
        <taxon>Leuconostoc</taxon>
    </lineage>
</organism>
<name>A0ABV3S386_9LACO</name>
<evidence type="ECO:0000256" key="1">
    <source>
        <dbReference type="ARBA" id="ARBA00006723"/>
    </source>
</evidence>
<dbReference type="NCBIfam" id="NF002571">
    <property type="entry name" value="PRK02220.1"/>
    <property type="match status" value="1"/>
</dbReference>
<feature type="domain" description="4-oxalocrotonate tautomerase-like" evidence="4">
    <location>
        <begin position="9"/>
        <end position="67"/>
    </location>
</feature>
<dbReference type="Proteomes" id="UP001556617">
    <property type="component" value="Unassembled WGS sequence"/>
</dbReference>
<accession>A0ABV3S386</accession>
<dbReference type="PANTHER" id="PTHR35530">
    <property type="entry name" value="TAUTOMERASE-RELATED"/>
    <property type="match status" value="1"/>
</dbReference>
<dbReference type="RefSeq" id="WP_367975591.1">
    <property type="nucleotide sequence ID" value="NZ_JBFPEQ010000001.1"/>
</dbReference>
<sequence>MKKREDKMPIVQVELLEGRTHEQLAKMVKDMTDVIVTDIGASREAVHIILREMPKDHYSVGGVLKSDQ</sequence>
<dbReference type="PANTHER" id="PTHR35530:SF1">
    <property type="entry name" value="2-HYDROXYMUCONATE TAUTOMERASE"/>
    <property type="match status" value="1"/>
</dbReference>
<dbReference type="EC" id="5.3.2.-" evidence="3"/>
<reference evidence="5 6" key="1">
    <citation type="submission" date="2024-07" db="EMBL/GenBank/DDBJ databases">
        <authorList>
            <person name="Yun M."/>
        </authorList>
    </citation>
    <scope>NUCLEOTIDE SEQUENCE [LARGE SCALE GENOMIC DNA]</scope>
    <source>
        <strain evidence="5 6">MS01</strain>
    </source>
</reference>
<dbReference type="EMBL" id="JBFPER010000001">
    <property type="protein sequence ID" value="MEX0380927.1"/>
    <property type="molecule type" value="Genomic_DNA"/>
</dbReference>
<gene>
    <name evidence="5" type="ORF">AB3K24_06135</name>
</gene>